<keyword evidence="1" id="KW-0732">Signal</keyword>
<organism evidence="2 3">
    <name type="scientific">Drosophila willistoni</name>
    <name type="common">Fruit fly</name>
    <dbReference type="NCBI Taxonomy" id="7260"/>
    <lineage>
        <taxon>Eukaryota</taxon>
        <taxon>Metazoa</taxon>
        <taxon>Ecdysozoa</taxon>
        <taxon>Arthropoda</taxon>
        <taxon>Hexapoda</taxon>
        <taxon>Insecta</taxon>
        <taxon>Pterygota</taxon>
        <taxon>Neoptera</taxon>
        <taxon>Endopterygota</taxon>
        <taxon>Diptera</taxon>
        <taxon>Brachycera</taxon>
        <taxon>Muscomorpha</taxon>
        <taxon>Ephydroidea</taxon>
        <taxon>Drosophilidae</taxon>
        <taxon>Drosophila</taxon>
        <taxon>Sophophora</taxon>
    </lineage>
</organism>
<dbReference type="OrthoDB" id="7826426at2759"/>
<proteinExistence type="predicted"/>
<dbReference type="Proteomes" id="UP000007798">
    <property type="component" value="Unassembled WGS sequence"/>
</dbReference>
<sequence length="98" mass="11199">MSKILLFLVLCCLYLVQIQGQAPSDREYCNRLTRECVRSEGTVGPNDDTVGIYNDWCRRSNRNWRNITRCQLVRASCELTLIRCANLTCANVAGVLRN</sequence>
<feature type="signal peptide" evidence="1">
    <location>
        <begin position="1"/>
        <end position="20"/>
    </location>
</feature>
<gene>
    <name evidence="2" type="primary">Dwil\GK15233</name>
    <name evidence="2" type="ORF">Dwil_GK15233</name>
</gene>
<evidence type="ECO:0000313" key="2">
    <source>
        <dbReference type="EMBL" id="EDW76893.1"/>
    </source>
</evidence>
<reference evidence="2 3" key="1">
    <citation type="journal article" date="2007" name="Nature">
        <title>Evolution of genes and genomes on the Drosophila phylogeny.</title>
        <authorList>
            <consortium name="Drosophila 12 Genomes Consortium"/>
            <person name="Clark A.G."/>
            <person name="Eisen M.B."/>
            <person name="Smith D.R."/>
            <person name="Bergman C.M."/>
            <person name="Oliver B."/>
            <person name="Markow T.A."/>
            <person name="Kaufman T.C."/>
            <person name="Kellis M."/>
            <person name="Gelbart W."/>
            <person name="Iyer V.N."/>
            <person name="Pollard D.A."/>
            <person name="Sackton T.B."/>
            <person name="Larracuente A.M."/>
            <person name="Singh N.D."/>
            <person name="Abad J.P."/>
            <person name="Abt D.N."/>
            <person name="Adryan B."/>
            <person name="Aguade M."/>
            <person name="Akashi H."/>
            <person name="Anderson W.W."/>
            <person name="Aquadro C.F."/>
            <person name="Ardell D.H."/>
            <person name="Arguello R."/>
            <person name="Artieri C.G."/>
            <person name="Barbash D.A."/>
            <person name="Barker D."/>
            <person name="Barsanti P."/>
            <person name="Batterham P."/>
            <person name="Batzoglou S."/>
            <person name="Begun D."/>
            <person name="Bhutkar A."/>
            <person name="Blanco E."/>
            <person name="Bosak S.A."/>
            <person name="Bradley R.K."/>
            <person name="Brand A.D."/>
            <person name="Brent M.R."/>
            <person name="Brooks A.N."/>
            <person name="Brown R.H."/>
            <person name="Butlin R.K."/>
            <person name="Caggese C."/>
            <person name="Calvi B.R."/>
            <person name="Bernardo de Carvalho A."/>
            <person name="Caspi A."/>
            <person name="Castrezana S."/>
            <person name="Celniker S.E."/>
            <person name="Chang J.L."/>
            <person name="Chapple C."/>
            <person name="Chatterji S."/>
            <person name="Chinwalla A."/>
            <person name="Civetta A."/>
            <person name="Clifton S.W."/>
            <person name="Comeron J.M."/>
            <person name="Costello J.C."/>
            <person name="Coyne J.A."/>
            <person name="Daub J."/>
            <person name="David R.G."/>
            <person name="Delcher A.L."/>
            <person name="Delehaunty K."/>
            <person name="Do C.B."/>
            <person name="Ebling H."/>
            <person name="Edwards K."/>
            <person name="Eickbush T."/>
            <person name="Evans J.D."/>
            <person name="Filipski A."/>
            <person name="Findeiss S."/>
            <person name="Freyhult E."/>
            <person name="Fulton L."/>
            <person name="Fulton R."/>
            <person name="Garcia A.C."/>
            <person name="Gardiner A."/>
            <person name="Garfield D.A."/>
            <person name="Garvin B.E."/>
            <person name="Gibson G."/>
            <person name="Gilbert D."/>
            <person name="Gnerre S."/>
            <person name="Godfrey J."/>
            <person name="Good R."/>
            <person name="Gotea V."/>
            <person name="Gravely B."/>
            <person name="Greenberg A.J."/>
            <person name="Griffiths-Jones S."/>
            <person name="Gross S."/>
            <person name="Guigo R."/>
            <person name="Gustafson E.A."/>
            <person name="Haerty W."/>
            <person name="Hahn M.W."/>
            <person name="Halligan D.L."/>
            <person name="Halpern A.L."/>
            <person name="Halter G.M."/>
            <person name="Han M.V."/>
            <person name="Heger A."/>
            <person name="Hillier L."/>
            <person name="Hinrichs A.S."/>
            <person name="Holmes I."/>
            <person name="Hoskins R.A."/>
            <person name="Hubisz M.J."/>
            <person name="Hultmark D."/>
            <person name="Huntley M.A."/>
            <person name="Jaffe D.B."/>
            <person name="Jagadeeshan S."/>
            <person name="Jeck W.R."/>
            <person name="Johnson J."/>
            <person name="Jones C.D."/>
            <person name="Jordan W.C."/>
            <person name="Karpen G.H."/>
            <person name="Kataoka E."/>
            <person name="Keightley P.D."/>
            <person name="Kheradpour P."/>
            <person name="Kirkness E.F."/>
            <person name="Koerich L.B."/>
            <person name="Kristiansen K."/>
            <person name="Kudrna D."/>
            <person name="Kulathinal R.J."/>
            <person name="Kumar S."/>
            <person name="Kwok R."/>
            <person name="Lander E."/>
            <person name="Langley C.H."/>
            <person name="Lapoint R."/>
            <person name="Lazzaro B.P."/>
            <person name="Lee S.J."/>
            <person name="Levesque L."/>
            <person name="Li R."/>
            <person name="Lin C.F."/>
            <person name="Lin M.F."/>
            <person name="Lindblad-Toh K."/>
            <person name="Llopart A."/>
            <person name="Long M."/>
            <person name="Low L."/>
            <person name="Lozovsky E."/>
            <person name="Lu J."/>
            <person name="Luo M."/>
            <person name="Machado C.A."/>
            <person name="Makalowski W."/>
            <person name="Marzo M."/>
            <person name="Matsuda M."/>
            <person name="Matzkin L."/>
            <person name="McAllister B."/>
            <person name="McBride C.S."/>
            <person name="McKernan B."/>
            <person name="McKernan K."/>
            <person name="Mendez-Lago M."/>
            <person name="Minx P."/>
            <person name="Mollenhauer M.U."/>
            <person name="Montooth K."/>
            <person name="Mount S.M."/>
            <person name="Mu X."/>
            <person name="Myers E."/>
            <person name="Negre B."/>
            <person name="Newfeld S."/>
            <person name="Nielsen R."/>
            <person name="Noor M.A."/>
            <person name="O'Grady P."/>
            <person name="Pachter L."/>
            <person name="Papaceit M."/>
            <person name="Parisi M.J."/>
            <person name="Parisi M."/>
            <person name="Parts L."/>
            <person name="Pedersen J.S."/>
            <person name="Pesole G."/>
            <person name="Phillippy A.M."/>
            <person name="Ponting C.P."/>
            <person name="Pop M."/>
            <person name="Porcelli D."/>
            <person name="Powell J.R."/>
            <person name="Prohaska S."/>
            <person name="Pruitt K."/>
            <person name="Puig M."/>
            <person name="Quesneville H."/>
            <person name="Ram K.R."/>
            <person name="Rand D."/>
            <person name="Rasmussen M.D."/>
            <person name="Reed L.K."/>
            <person name="Reenan R."/>
            <person name="Reily A."/>
            <person name="Remington K.A."/>
            <person name="Rieger T.T."/>
            <person name="Ritchie M.G."/>
            <person name="Robin C."/>
            <person name="Rogers Y.H."/>
            <person name="Rohde C."/>
            <person name="Rozas J."/>
            <person name="Rubenfield M.J."/>
            <person name="Ruiz A."/>
            <person name="Russo S."/>
            <person name="Salzberg S.L."/>
            <person name="Sanchez-Gracia A."/>
            <person name="Saranga D.J."/>
            <person name="Sato H."/>
            <person name="Schaeffer S.W."/>
            <person name="Schatz M.C."/>
            <person name="Schlenke T."/>
            <person name="Schwartz R."/>
            <person name="Segarra C."/>
            <person name="Singh R.S."/>
            <person name="Sirot L."/>
            <person name="Sirota M."/>
            <person name="Sisneros N.B."/>
            <person name="Smith C.D."/>
            <person name="Smith T.F."/>
            <person name="Spieth J."/>
            <person name="Stage D.E."/>
            <person name="Stark A."/>
            <person name="Stephan W."/>
            <person name="Strausberg R.L."/>
            <person name="Strempel S."/>
            <person name="Sturgill D."/>
            <person name="Sutton G."/>
            <person name="Sutton G.G."/>
            <person name="Tao W."/>
            <person name="Teichmann S."/>
            <person name="Tobari Y.N."/>
            <person name="Tomimura Y."/>
            <person name="Tsolas J.M."/>
            <person name="Valente V.L."/>
            <person name="Venter E."/>
            <person name="Venter J.C."/>
            <person name="Vicario S."/>
            <person name="Vieira F.G."/>
            <person name="Vilella A.J."/>
            <person name="Villasante A."/>
            <person name="Walenz B."/>
            <person name="Wang J."/>
            <person name="Wasserman M."/>
            <person name="Watts T."/>
            <person name="Wilson D."/>
            <person name="Wilson R.K."/>
            <person name="Wing R.A."/>
            <person name="Wolfner M.F."/>
            <person name="Wong A."/>
            <person name="Wong G.K."/>
            <person name="Wu C.I."/>
            <person name="Wu G."/>
            <person name="Yamamoto D."/>
            <person name="Yang H.P."/>
            <person name="Yang S.P."/>
            <person name="Yorke J.A."/>
            <person name="Yoshida K."/>
            <person name="Zdobnov E."/>
            <person name="Zhang P."/>
            <person name="Zhang Y."/>
            <person name="Zimin A.V."/>
            <person name="Baldwin J."/>
            <person name="Abdouelleil A."/>
            <person name="Abdulkadir J."/>
            <person name="Abebe A."/>
            <person name="Abera B."/>
            <person name="Abreu J."/>
            <person name="Acer S.C."/>
            <person name="Aftuck L."/>
            <person name="Alexander A."/>
            <person name="An P."/>
            <person name="Anderson E."/>
            <person name="Anderson S."/>
            <person name="Arachi H."/>
            <person name="Azer M."/>
            <person name="Bachantsang P."/>
            <person name="Barry A."/>
            <person name="Bayul T."/>
            <person name="Berlin A."/>
            <person name="Bessette D."/>
            <person name="Bloom T."/>
            <person name="Blye J."/>
            <person name="Boguslavskiy L."/>
            <person name="Bonnet C."/>
            <person name="Boukhgalter B."/>
            <person name="Bourzgui I."/>
            <person name="Brown A."/>
            <person name="Cahill P."/>
            <person name="Channer S."/>
            <person name="Cheshatsang Y."/>
            <person name="Chuda L."/>
            <person name="Citroen M."/>
            <person name="Collymore A."/>
            <person name="Cooke P."/>
            <person name="Costello M."/>
            <person name="D'Aco K."/>
            <person name="Daza R."/>
            <person name="De Haan G."/>
            <person name="DeGray S."/>
            <person name="DeMaso C."/>
            <person name="Dhargay N."/>
            <person name="Dooley K."/>
            <person name="Dooley E."/>
            <person name="Doricent M."/>
            <person name="Dorje P."/>
            <person name="Dorjee K."/>
            <person name="Dupes A."/>
            <person name="Elong R."/>
            <person name="Falk J."/>
            <person name="Farina A."/>
            <person name="Faro S."/>
            <person name="Ferguson D."/>
            <person name="Fisher S."/>
            <person name="Foley C.D."/>
            <person name="Franke A."/>
            <person name="Friedrich D."/>
            <person name="Gadbois L."/>
            <person name="Gearin G."/>
            <person name="Gearin C.R."/>
            <person name="Giannoukos G."/>
            <person name="Goode T."/>
            <person name="Graham J."/>
            <person name="Grandbois E."/>
            <person name="Grewal S."/>
            <person name="Gyaltsen K."/>
            <person name="Hafez N."/>
            <person name="Hagos B."/>
            <person name="Hall J."/>
            <person name="Henson C."/>
            <person name="Hollinger A."/>
            <person name="Honan T."/>
            <person name="Huard M.D."/>
            <person name="Hughes L."/>
            <person name="Hurhula B."/>
            <person name="Husby M.E."/>
            <person name="Kamat A."/>
            <person name="Kanga B."/>
            <person name="Kashin S."/>
            <person name="Khazanovich D."/>
            <person name="Kisner P."/>
            <person name="Lance K."/>
            <person name="Lara M."/>
            <person name="Lee W."/>
            <person name="Lennon N."/>
            <person name="Letendre F."/>
            <person name="LeVine R."/>
            <person name="Lipovsky A."/>
            <person name="Liu X."/>
            <person name="Liu J."/>
            <person name="Liu S."/>
            <person name="Lokyitsang T."/>
            <person name="Lokyitsang Y."/>
            <person name="Lubonja R."/>
            <person name="Lui A."/>
            <person name="MacDonald P."/>
            <person name="Magnisalis V."/>
            <person name="Maru K."/>
            <person name="Matthews C."/>
            <person name="McCusker W."/>
            <person name="McDonough S."/>
            <person name="Mehta T."/>
            <person name="Meldrim J."/>
            <person name="Meneus L."/>
            <person name="Mihai O."/>
            <person name="Mihalev A."/>
            <person name="Mihova T."/>
            <person name="Mittelman R."/>
            <person name="Mlenga V."/>
            <person name="Montmayeur A."/>
            <person name="Mulrain L."/>
            <person name="Navidi A."/>
            <person name="Naylor J."/>
            <person name="Negash T."/>
            <person name="Nguyen T."/>
            <person name="Nguyen N."/>
            <person name="Nicol R."/>
            <person name="Norbu C."/>
            <person name="Norbu N."/>
            <person name="Novod N."/>
            <person name="O'Neill B."/>
            <person name="Osman S."/>
            <person name="Markiewicz E."/>
            <person name="Oyono O.L."/>
            <person name="Patti C."/>
            <person name="Phunkhang P."/>
            <person name="Pierre F."/>
            <person name="Priest M."/>
            <person name="Raghuraman S."/>
            <person name="Rege F."/>
            <person name="Reyes R."/>
            <person name="Rise C."/>
            <person name="Rogov P."/>
            <person name="Ross K."/>
            <person name="Ryan E."/>
            <person name="Settipalli S."/>
            <person name="Shea T."/>
            <person name="Sherpa N."/>
            <person name="Shi L."/>
            <person name="Shih D."/>
            <person name="Sparrow T."/>
            <person name="Spaulding J."/>
            <person name="Stalker J."/>
            <person name="Stange-Thomann N."/>
            <person name="Stavropoulos S."/>
            <person name="Stone C."/>
            <person name="Strader C."/>
            <person name="Tesfaye S."/>
            <person name="Thomson T."/>
            <person name="Thoulutsang Y."/>
            <person name="Thoulutsang D."/>
            <person name="Topham K."/>
            <person name="Topping I."/>
            <person name="Tsamla T."/>
            <person name="Vassiliev H."/>
            <person name="Vo A."/>
            <person name="Wangchuk T."/>
            <person name="Wangdi T."/>
            <person name="Weiand M."/>
            <person name="Wilkinson J."/>
            <person name="Wilson A."/>
            <person name="Yadav S."/>
            <person name="Young G."/>
            <person name="Yu Q."/>
            <person name="Zembek L."/>
            <person name="Zhong D."/>
            <person name="Zimmer A."/>
            <person name="Zwirko Z."/>
            <person name="Jaffe D.B."/>
            <person name="Alvarez P."/>
            <person name="Brockman W."/>
            <person name="Butler J."/>
            <person name="Chin C."/>
            <person name="Gnerre S."/>
            <person name="Grabherr M."/>
            <person name="Kleber M."/>
            <person name="Mauceli E."/>
            <person name="MacCallum I."/>
        </authorList>
    </citation>
    <scope>NUCLEOTIDE SEQUENCE [LARGE SCALE GENOMIC DNA]</scope>
    <source>
        <strain evidence="3">Tucson 14030-0811.24</strain>
    </source>
</reference>
<dbReference type="HOGENOM" id="CLU_121609_1_0_1"/>
<keyword evidence="3" id="KW-1185">Reference proteome</keyword>
<feature type="chain" id="PRO_5002815279" evidence="1">
    <location>
        <begin position="21"/>
        <end position="98"/>
    </location>
</feature>
<dbReference type="Pfam" id="PF02448">
    <property type="entry name" value="L71"/>
    <property type="match status" value="1"/>
</dbReference>
<dbReference type="OMA" id="ITRCELV"/>
<dbReference type="GO" id="GO:0007552">
    <property type="term" value="P:metamorphosis"/>
    <property type="evidence" value="ECO:0007669"/>
    <property type="project" value="EnsemblMetazoa"/>
</dbReference>
<dbReference type="InterPro" id="IPR003475">
    <property type="entry name" value="Insect_Unk"/>
</dbReference>
<dbReference type="InParanoid" id="B4MX60"/>
<dbReference type="EMBL" id="CH963876">
    <property type="protein sequence ID" value="EDW76893.1"/>
    <property type="molecule type" value="Genomic_DNA"/>
</dbReference>
<dbReference type="AlphaFoldDB" id="B4MX60"/>
<dbReference type="FunCoup" id="B4MX60">
    <property type="interactions" value="23"/>
</dbReference>
<dbReference type="PhylomeDB" id="B4MX60"/>
<dbReference type="STRING" id="7260.B4MX60"/>
<evidence type="ECO:0000313" key="3">
    <source>
        <dbReference type="Proteomes" id="UP000007798"/>
    </source>
</evidence>
<accession>B4MX60</accession>
<name>B4MX60_DROWI</name>
<protein>
    <submittedName>
        <fullName evidence="2">Uncharacterized protein</fullName>
    </submittedName>
</protein>
<dbReference type="eggNOG" id="ENOG502TCVY">
    <property type="taxonomic scope" value="Eukaryota"/>
</dbReference>
<evidence type="ECO:0000256" key="1">
    <source>
        <dbReference type="SAM" id="SignalP"/>
    </source>
</evidence>